<accession>A0A3S0IQR6</accession>
<dbReference type="AlphaFoldDB" id="A0A3S0IQR6"/>
<keyword evidence="1" id="KW-0472">Membrane</keyword>
<name>A0A3S0IQR6_9BACT</name>
<keyword evidence="1" id="KW-0812">Transmembrane</keyword>
<dbReference type="OrthoDB" id="1494997at2"/>
<organism evidence="2 3">
    <name type="scientific">Hymenobacter gummosus</name>
    <dbReference type="NCBI Taxonomy" id="1776032"/>
    <lineage>
        <taxon>Bacteria</taxon>
        <taxon>Pseudomonadati</taxon>
        <taxon>Bacteroidota</taxon>
        <taxon>Cytophagia</taxon>
        <taxon>Cytophagales</taxon>
        <taxon>Hymenobacteraceae</taxon>
        <taxon>Hymenobacter</taxon>
    </lineage>
</organism>
<dbReference type="EMBL" id="RXOF01000002">
    <property type="protein sequence ID" value="RTQ52227.1"/>
    <property type="molecule type" value="Genomic_DNA"/>
</dbReference>
<protein>
    <submittedName>
        <fullName evidence="2">Uncharacterized protein</fullName>
    </submittedName>
</protein>
<comment type="caution">
    <text evidence="2">The sequence shown here is derived from an EMBL/GenBank/DDBJ whole genome shotgun (WGS) entry which is preliminary data.</text>
</comment>
<dbReference type="RefSeq" id="WP_126691885.1">
    <property type="nucleotide sequence ID" value="NZ_RXOF01000002.1"/>
</dbReference>
<feature type="transmembrane region" description="Helical" evidence="1">
    <location>
        <begin position="74"/>
        <end position="90"/>
    </location>
</feature>
<evidence type="ECO:0000256" key="1">
    <source>
        <dbReference type="SAM" id="Phobius"/>
    </source>
</evidence>
<keyword evidence="3" id="KW-1185">Reference proteome</keyword>
<proteinExistence type="predicted"/>
<dbReference type="Proteomes" id="UP000282184">
    <property type="component" value="Unassembled WGS sequence"/>
</dbReference>
<evidence type="ECO:0000313" key="2">
    <source>
        <dbReference type="EMBL" id="RTQ52227.1"/>
    </source>
</evidence>
<feature type="transmembrane region" description="Helical" evidence="1">
    <location>
        <begin position="48"/>
        <end position="67"/>
    </location>
</feature>
<sequence>MRVLSGSGLVVGRLRWDEWLLLGGYAAVVSWPEWPAGPEQQPAGDTSGLVSLALVGAVVGATMLVFSPGTRFRNVYFSAGWLVISGWLAVRSQALALEPLALFGLYHAVRWHYWRRNRRELVPGSVSRAGYEKDYYRLEKRRGTSEDIRYTKFLFRAGLLLFFLLLWLCIRRLP</sequence>
<reference evidence="2 3" key="1">
    <citation type="submission" date="2018-12" db="EMBL/GenBank/DDBJ databases">
        <title>Hymenobacter gummosus sp. nov., isolated from a spring.</title>
        <authorList>
            <person name="Nie L."/>
        </authorList>
    </citation>
    <scope>NUCLEOTIDE SEQUENCE [LARGE SCALE GENOMIC DNA]</scope>
    <source>
        <strain evidence="2 3">KCTC 52166</strain>
    </source>
</reference>
<keyword evidence="1" id="KW-1133">Transmembrane helix</keyword>
<gene>
    <name evidence="2" type="ORF">EJV47_04155</name>
</gene>
<feature type="transmembrane region" description="Helical" evidence="1">
    <location>
        <begin position="153"/>
        <end position="170"/>
    </location>
</feature>
<evidence type="ECO:0000313" key="3">
    <source>
        <dbReference type="Proteomes" id="UP000282184"/>
    </source>
</evidence>